<dbReference type="Gene3D" id="3.30.70.250">
    <property type="entry name" value="Malonyl-CoA ACP transacylase, ACP-binding"/>
    <property type="match status" value="1"/>
</dbReference>
<feature type="region of interest" description="N-terminal hotdog fold" evidence="6">
    <location>
        <begin position="829"/>
        <end position="957"/>
    </location>
</feature>
<dbReference type="InterPro" id="IPR030918">
    <property type="entry name" value="PT_fungal_PKS"/>
</dbReference>
<dbReference type="InterPro" id="IPR042104">
    <property type="entry name" value="PKS_dehydratase_sf"/>
</dbReference>
<evidence type="ECO:0000259" key="9">
    <source>
        <dbReference type="PROSITE" id="PS52004"/>
    </source>
</evidence>
<dbReference type="PROSITE" id="PS50075">
    <property type="entry name" value="CARRIER"/>
    <property type="match status" value="2"/>
</dbReference>
<dbReference type="InterPro" id="IPR020807">
    <property type="entry name" value="PKS_DH"/>
</dbReference>
<dbReference type="Gene3D" id="1.10.1200.10">
    <property type="entry name" value="ACP-like"/>
    <property type="match status" value="2"/>
</dbReference>
<dbReference type="InterPro" id="IPR020806">
    <property type="entry name" value="PKS_PP-bd"/>
</dbReference>
<evidence type="ECO:0000256" key="5">
    <source>
        <dbReference type="ARBA" id="ARBA00023026"/>
    </source>
</evidence>
<dbReference type="InterPro" id="IPR016035">
    <property type="entry name" value="Acyl_Trfase/lysoPLipase"/>
</dbReference>
<keyword evidence="4" id="KW-0808">Transferase</keyword>
<dbReference type="SMART" id="SM00823">
    <property type="entry name" value="PKS_PP"/>
    <property type="match status" value="2"/>
</dbReference>
<dbReference type="Pfam" id="PF00550">
    <property type="entry name" value="PP-binding"/>
    <property type="match status" value="2"/>
</dbReference>
<dbReference type="InterPro" id="IPR014043">
    <property type="entry name" value="Acyl_transferase_dom"/>
</dbReference>
<feature type="domain" description="PKS/mFAS DH" evidence="10">
    <location>
        <begin position="829"/>
        <end position="1135"/>
    </location>
</feature>
<dbReference type="InterPro" id="IPR009081">
    <property type="entry name" value="PP-bd_ACP"/>
</dbReference>
<feature type="active site" description="Proton acceptor; for dehydratase activity" evidence="6">
    <location>
        <position position="859"/>
    </location>
</feature>
<comment type="pathway">
    <text evidence="1">Secondary metabolite biosynthesis.</text>
</comment>
<sequence>MDPQQRILLHTAYEALEDCGYVPNSAPTFRPETFGCYIGVATHDYIQNLRDEIDVYYSTGTLKAFLSGRISYAMQLSGPSIVVDTACSSSSIAVYQGARALMNRDCNAALVGGVNTVSSPDMFLGLDRGHFLSPTGQCKAFDASADGYSRSEGCGVFVLKRLSDALAENDRILGVIRGIEVNQSGLAHSITHPHAPTQAALFRRVLENSGVDPSRVNVVEAHGTGTQAGDPNELESIRSVFCAQRSSDNPLHVTSVKANIGHLEAASGAAGLAKLLLMLQHETIPRQISLKRLNPRIAPLASDNTVIDIIQTRWVPSHPGMTRMALLNNFGAAGSNTALLLEEHPKPRAAAGLTAMHFTFGLSAKDDTALEALRCKYMEFLECSEGLVLSDLAYTSTARRQLYDHRLAISANSIDDLREKLSRALAVRTTSRNPGVVFVFSGQGGQYLGMGRSLYQTWAVFRRYIVDCHEILTENGFPGILAIIGADTPTSGLSALEEFQAYQASIFTLQYALAKVWMSWGLQPAAVAGHSLGEYAALAIAGVLSMKDALLVVAHRVRLMVQKCAVKTTGMIAVNLGSTAVRNALGASSNFSDLTIACYNSPIDCVVSGPSPQLQAFKAYLDAEIRCKNVLLTVPFGYHSQAMFPLLDDFTTEAQRYTFNPPSIPVVSNVLGEVILPGDSSVFNAKYLARHCAEPVRFDDGIRALCASPFVVGDEVWIEIGPHTTTLPMLKANPSLSRDSLLLGSMRKQQDPWATLTTSLSQLYTAGVAIRWRETFSHVANVHCISLPSYPFSPTRFWVEYNEPISLGDSGTGQLSLASSGTTPYSMLHHWTQHPSSGNGRVAIFETPIRHLAGWISGHRVGGMSLCPASVYIEQAVSGIHLACHSLGISLQDTHAILRRLVFAKPLVHDDAVERTIVTTITVQDGSGVFTVGSRVGSSTDDTVHAHGEYRLQSTLQTVTKFTRSLPTISRYMTAVLRPTAGRMPEVFSTRTAYEVIFPRVVDYSKEYRTVKSITVDASSMEGCADVSLPADYDRGKFVVHPVFMDTLLHVAGFVANLQGGPNDAFICSEVGAVKAIPHLISNDASYTVYCSNAWVPEDGMVLADAYAVLSAEPRRIVAHIKGMQFRRVRLDRLKKGLSHAAGGAGIASPPQLQPSICKRQGSQSSHDPLMATSTAAHAIDKTVIDIVSRTCDVKADEMDRNTDLASLGVDSLMSIEIFSHLGRIFPHANLNAHTLSFCTTVADIIQEVSAKLNSSNAFGTDTPTTAFSGTSTPRTLVPDDSLSEPSHLLVDGEPDVKRILASVLDIALQDLTDDVDFELLGLDSLTSIEALHALKTEFGLDLPNNLFTTFRTVQTLRSYLASHHYKRPELDMASESTKTASATVNTLVSAFRLDTVPLPIQTSGSERLPLFLIHDGSGLVNYYERLSPMGRPVWAIHNPNFLSTRPWHSLKDMATAYADYINRQTTGPVLLGGWSFGGAAAYEVARRLEKMCIRVQGILLIDSPSPLNHVPLSDSLIDSVLNLDGRSNGSELGKLVKAQFSTNARLLGEYNPEPFIGLCPPLVLLRSRESFSPPGIDVPDWLSKRTNSRLVAAGWEALSGSRVKVMNIPGNHFQPFHPSNVGEVSRRMVEACDHLEAL</sequence>
<dbReference type="InterPro" id="IPR049552">
    <property type="entry name" value="PKS_DH_N"/>
</dbReference>
<dbReference type="InterPro" id="IPR001227">
    <property type="entry name" value="Ac_transferase_dom_sf"/>
</dbReference>
<dbReference type="InterPro" id="IPR014030">
    <property type="entry name" value="Ketoacyl_synth_N"/>
</dbReference>
<evidence type="ECO:0000313" key="12">
    <source>
        <dbReference type="Proteomes" id="UP001063166"/>
    </source>
</evidence>
<protein>
    <submittedName>
        <fullName evidence="11">Polyketide synthase</fullName>
    </submittedName>
</protein>
<dbReference type="EMBL" id="BRPK01000005">
    <property type="protein sequence ID" value="GLB38792.1"/>
    <property type="molecule type" value="Genomic_DNA"/>
</dbReference>
<dbReference type="Pfam" id="PF21089">
    <property type="entry name" value="PKS_DH_N"/>
    <property type="match status" value="1"/>
</dbReference>
<dbReference type="Gene3D" id="3.30.70.3290">
    <property type="match status" value="1"/>
</dbReference>
<reference evidence="11" key="1">
    <citation type="submission" date="2022-07" db="EMBL/GenBank/DDBJ databases">
        <title>The genome of Lyophyllum shimeji provides insight into the initial evolution of ectomycorrhizal fungal genome.</title>
        <authorList>
            <person name="Kobayashi Y."/>
            <person name="Shibata T."/>
            <person name="Hirakawa H."/>
            <person name="Shigenobu S."/>
            <person name="Nishiyama T."/>
            <person name="Yamada A."/>
            <person name="Hasebe M."/>
            <person name="Kawaguchi M."/>
        </authorList>
    </citation>
    <scope>NUCLEOTIDE SEQUENCE</scope>
    <source>
        <strain evidence="11">AT787</strain>
    </source>
</reference>
<dbReference type="InterPro" id="IPR036736">
    <property type="entry name" value="ACP-like_sf"/>
</dbReference>
<dbReference type="SMART" id="SM00826">
    <property type="entry name" value="PKS_DH"/>
    <property type="match status" value="1"/>
</dbReference>
<dbReference type="Pfam" id="PF00698">
    <property type="entry name" value="Acyl_transf_1"/>
    <property type="match status" value="1"/>
</dbReference>
<dbReference type="GO" id="GO:0006633">
    <property type="term" value="P:fatty acid biosynthetic process"/>
    <property type="evidence" value="ECO:0007669"/>
    <property type="project" value="InterPro"/>
</dbReference>
<dbReference type="Pfam" id="PF00109">
    <property type="entry name" value="ketoacyl-synt"/>
    <property type="match status" value="1"/>
</dbReference>
<accession>A0A9P3PP08</accession>
<dbReference type="Pfam" id="PF14765">
    <property type="entry name" value="PS-DH"/>
    <property type="match status" value="1"/>
</dbReference>
<dbReference type="InterPro" id="IPR016039">
    <property type="entry name" value="Thiolase-like"/>
</dbReference>
<dbReference type="GO" id="GO:0031177">
    <property type="term" value="F:phosphopantetheine binding"/>
    <property type="evidence" value="ECO:0007669"/>
    <property type="project" value="InterPro"/>
</dbReference>
<dbReference type="InterPro" id="IPR001031">
    <property type="entry name" value="Thioesterase"/>
</dbReference>
<feature type="domain" description="Ketosynthase family 3 (KS3)" evidence="9">
    <location>
        <begin position="1"/>
        <end position="343"/>
    </location>
</feature>
<dbReference type="SUPFAM" id="SSF47336">
    <property type="entry name" value="ACP-like"/>
    <property type="match status" value="2"/>
</dbReference>
<dbReference type="InterPro" id="IPR020841">
    <property type="entry name" value="PKS_Beta-ketoAc_synthase_dom"/>
</dbReference>
<dbReference type="PROSITE" id="PS52019">
    <property type="entry name" value="PKS_MFAS_DH"/>
    <property type="match status" value="1"/>
</dbReference>
<feature type="region of interest" description="Disordered" evidence="7">
    <location>
        <begin position="1143"/>
        <end position="1169"/>
    </location>
</feature>
<dbReference type="SMART" id="SM01294">
    <property type="entry name" value="PKS_PP_betabranch"/>
    <property type="match status" value="1"/>
</dbReference>
<evidence type="ECO:0000256" key="6">
    <source>
        <dbReference type="PROSITE-ProRule" id="PRU01363"/>
    </source>
</evidence>
<dbReference type="InterPro" id="IPR049900">
    <property type="entry name" value="PKS_mFAS_DH"/>
</dbReference>
<organism evidence="11 12">
    <name type="scientific">Lyophyllum shimeji</name>
    <name type="common">Hon-shimeji</name>
    <name type="synonym">Tricholoma shimeji</name>
    <dbReference type="NCBI Taxonomy" id="47721"/>
    <lineage>
        <taxon>Eukaryota</taxon>
        <taxon>Fungi</taxon>
        <taxon>Dikarya</taxon>
        <taxon>Basidiomycota</taxon>
        <taxon>Agaricomycotina</taxon>
        <taxon>Agaricomycetes</taxon>
        <taxon>Agaricomycetidae</taxon>
        <taxon>Agaricales</taxon>
        <taxon>Tricholomatineae</taxon>
        <taxon>Lyophyllaceae</taxon>
        <taxon>Lyophyllum</taxon>
    </lineage>
</organism>
<dbReference type="InterPro" id="IPR050091">
    <property type="entry name" value="PKS_NRPS_Biosynth_Enz"/>
</dbReference>
<dbReference type="PROSITE" id="PS00012">
    <property type="entry name" value="PHOSPHOPANTETHEINE"/>
    <property type="match status" value="1"/>
</dbReference>
<dbReference type="SUPFAM" id="SSF55048">
    <property type="entry name" value="Probable ACP-binding domain of malonyl-CoA ACP transacylase"/>
    <property type="match status" value="1"/>
</dbReference>
<evidence type="ECO:0000259" key="8">
    <source>
        <dbReference type="PROSITE" id="PS50075"/>
    </source>
</evidence>
<feature type="active site" description="Proton donor; for dehydratase activity" evidence="6">
    <location>
        <position position="1046"/>
    </location>
</feature>
<dbReference type="Pfam" id="PF02801">
    <property type="entry name" value="Ketoacyl-synt_C"/>
    <property type="match status" value="1"/>
</dbReference>
<dbReference type="SMART" id="SM00825">
    <property type="entry name" value="PKS_KS"/>
    <property type="match status" value="1"/>
</dbReference>
<dbReference type="PROSITE" id="PS00606">
    <property type="entry name" value="KS3_1"/>
    <property type="match status" value="1"/>
</dbReference>
<feature type="domain" description="Carrier" evidence="8">
    <location>
        <begin position="1291"/>
        <end position="1365"/>
    </location>
</feature>
<keyword evidence="5" id="KW-0843">Virulence</keyword>
<proteinExistence type="predicted"/>
<feature type="domain" description="Carrier" evidence="8">
    <location>
        <begin position="1178"/>
        <end position="1253"/>
    </location>
</feature>
<dbReference type="PANTHER" id="PTHR43775:SF21">
    <property type="entry name" value="NON-REDUCING POLYKETIDE SYNTHASE AUSA-RELATED"/>
    <property type="match status" value="1"/>
</dbReference>
<dbReference type="InterPro" id="IPR049551">
    <property type="entry name" value="PKS_DH_C"/>
</dbReference>
<dbReference type="Gene3D" id="3.40.50.1820">
    <property type="entry name" value="alpha/beta hydrolase"/>
    <property type="match status" value="1"/>
</dbReference>
<gene>
    <name evidence="11" type="primary">pks1</name>
    <name evidence="11" type="ORF">LshimejAT787_0506570</name>
</gene>
<dbReference type="NCBIfam" id="TIGR04532">
    <property type="entry name" value="PT_fungal_PKS"/>
    <property type="match status" value="1"/>
</dbReference>
<evidence type="ECO:0000256" key="2">
    <source>
        <dbReference type="ARBA" id="ARBA00022450"/>
    </source>
</evidence>
<dbReference type="PANTHER" id="PTHR43775">
    <property type="entry name" value="FATTY ACID SYNTHASE"/>
    <property type="match status" value="1"/>
</dbReference>
<evidence type="ECO:0000313" key="11">
    <source>
        <dbReference type="EMBL" id="GLB38792.1"/>
    </source>
</evidence>
<dbReference type="Gene3D" id="3.10.129.110">
    <property type="entry name" value="Polyketide synthase dehydratase"/>
    <property type="match status" value="1"/>
</dbReference>
<dbReference type="Pfam" id="PF22621">
    <property type="entry name" value="CurL-like_PKS_C"/>
    <property type="match status" value="1"/>
</dbReference>
<dbReference type="InterPro" id="IPR018201">
    <property type="entry name" value="Ketoacyl_synth_AS"/>
</dbReference>
<dbReference type="OrthoDB" id="329835at2759"/>
<dbReference type="Proteomes" id="UP001063166">
    <property type="component" value="Unassembled WGS sequence"/>
</dbReference>
<dbReference type="GO" id="GO:0004312">
    <property type="term" value="F:fatty acid synthase activity"/>
    <property type="evidence" value="ECO:0007669"/>
    <property type="project" value="TreeGrafter"/>
</dbReference>
<dbReference type="PROSITE" id="PS52004">
    <property type="entry name" value="KS3_2"/>
    <property type="match status" value="1"/>
</dbReference>
<dbReference type="SUPFAM" id="SSF53901">
    <property type="entry name" value="Thiolase-like"/>
    <property type="match status" value="2"/>
</dbReference>
<dbReference type="SUPFAM" id="SSF53474">
    <property type="entry name" value="alpha/beta-Hydrolases"/>
    <property type="match status" value="1"/>
</dbReference>
<dbReference type="GO" id="GO:0044550">
    <property type="term" value="P:secondary metabolite biosynthetic process"/>
    <property type="evidence" value="ECO:0007669"/>
    <property type="project" value="TreeGrafter"/>
</dbReference>
<keyword evidence="3" id="KW-0597">Phosphoprotein</keyword>
<dbReference type="Gene3D" id="3.40.366.10">
    <property type="entry name" value="Malonyl-Coenzyme A Acyl Carrier Protein, domain 2"/>
    <property type="match status" value="1"/>
</dbReference>
<dbReference type="GO" id="GO:0004315">
    <property type="term" value="F:3-oxoacyl-[acyl-carrier-protein] synthase activity"/>
    <property type="evidence" value="ECO:0007669"/>
    <property type="project" value="InterPro"/>
</dbReference>
<feature type="region of interest" description="C-terminal hotdog fold" evidence="6">
    <location>
        <begin position="982"/>
        <end position="1135"/>
    </location>
</feature>
<name>A0A9P3PP08_LYOSH</name>
<keyword evidence="12" id="KW-1185">Reference proteome</keyword>
<comment type="caution">
    <text evidence="11">The sequence shown here is derived from an EMBL/GenBank/DDBJ whole genome shotgun (WGS) entry which is preliminary data.</text>
</comment>
<evidence type="ECO:0000256" key="1">
    <source>
        <dbReference type="ARBA" id="ARBA00005179"/>
    </source>
</evidence>
<evidence type="ECO:0000256" key="7">
    <source>
        <dbReference type="SAM" id="MobiDB-lite"/>
    </source>
</evidence>
<evidence type="ECO:0000256" key="3">
    <source>
        <dbReference type="ARBA" id="ARBA00022553"/>
    </source>
</evidence>
<dbReference type="Pfam" id="PF00975">
    <property type="entry name" value="Thioesterase"/>
    <property type="match status" value="1"/>
</dbReference>
<dbReference type="Gene3D" id="3.40.47.10">
    <property type="match status" value="1"/>
</dbReference>
<dbReference type="InterPro" id="IPR014031">
    <property type="entry name" value="Ketoacyl_synth_C"/>
</dbReference>
<dbReference type="CDD" id="cd00833">
    <property type="entry name" value="PKS"/>
    <property type="match status" value="1"/>
</dbReference>
<keyword evidence="2" id="KW-0596">Phosphopantetheine</keyword>
<evidence type="ECO:0000256" key="4">
    <source>
        <dbReference type="ARBA" id="ARBA00022679"/>
    </source>
</evidence>
<dbReference type="SUPFAM" id="SSF52151">
    <property type="entry name" value="FabD/lysophospholipase-like"/>
    <property type="match status" value="1"/>
</dbReference>
<dbReference type="InterPro" id="IPR029058">
    <property type="entry name" value="AB_hydrolase_fold"/>
</dbReference>
<dbReference type="InterPro" id="IPR006162">
    <property type="entry name" value="Ppantetheine_attach_site"/>
</dbReference>
<dbReference type="SMART" id="SM00827">
    <property type="entry name" value="PKS_AT"/>
    <property type="match status" value="1"/>
</dbReference>
<dbReference type="InterPro" id="IPR016036">
    <property type="entry name" value="Malonyl_transacylase_ACP-bd"/>
</dbReference>
<evidence type="ECO:0000259" key="10">
    <source>
        <dbReference type="PROSITE" id="PS52019"/>
    </source>
</evidence>